<proteinExistence type="predicted"/>
<name>A0A2A5T0K1_9GAMM</name>
<dbReference type="Proteomes" id="UP000219020">
    <property type="component" value="Unassembled WGS sequence"/>
</dbReference>
<keyword evidence="2" id="KW-1185">Reference proteome</keyword>
<protein>
    <recommendedName>
        <fullName evidence="3">Mobile element protein</fullName>
    </recommendedName>
</protein>
<dbReference type="EMBL" id="NBYY01000031">
    <property type="protein sequence ID" value="PCS21671.1"/>
    <property type="molecule type" value="Genomic_DNA"/>
</dbReference>
<reference evidence="2" key="1">
    <citation type="submission" date="2017-04" db="EMBL/GenBank/DDBJ databases">
        <title>Genome evolution of the luminous symbionts of deep sea anglerfish.</title>
        <authorList>
            <person name="Hendry T.A."/>
        </authorList>
    </citation>
    <scope>NUCLEOTIDE SEQUENCE [LARGE SCALE GENOMIC DNA]</scope>
</reference>
<sequence>MRIKEQLVEVIMKNADIRNSSRELHICINAVVWVLKSSHQVVLPHSLLMYQK</sequence>
<gene>
    <name evidence="1" type="ORF">BTN49_2683</name>
</gene>
<evidence type="ECO:0000313" key="2">
    <source>
        <dbReference type="Proteomes" id="UP000219020"/>
    </source>
</evidence>
<evidence type="ECO:0008006" key="3">
    <source>
        <dbReference type="Google" id="ProtNLM"/>
    </source>
</evidence>
<evidence type="ECO:0000313" key="1">
    <source>
        <dbReference type="EMBL" id="PCS21671.1"/>
    </source>
</evidence>
<accession>A0A2A5T0K1</accession>
<dbReference type="AlphaFoldDB" id="A0A2A5T0K1"/>
<organism evidence="1 2">
    <name type="scientific">Candidatus Enterovibrio escicola</name>
    <dbReference type="NCBI Taxonomy" id="1927127"/>
    <lineage>
        <taxon>Bacteria</taxon>
        <taxon>Pseudomonadati</taxon>
        <taxon>Pseudomonadota</taxon>
        <taxon>Gammaproteobacteria</taxon>
        <taxon>Vibrionales</taxon>
        <taxon>Vibrionaceae</taxon>
        <taxon>Enterovibrio</taxon>
    </lineage>
</organism>
<comment type="caution">
    <text evidence="1">The sequence shown here is derived from an EMBL/GenBank/DDBJ whole genome shotgun (WGS) entry which is preliminary data.</text>
</comment>